<keyword evidence="3" id="KW-1185">Reference proteome</keyword>
<accession>A0A671MLE5</accession>
<feature type="compositionally biased region" description="Low complexity" evidence="1">
    <location>
        <begin position="24"/>
        <end position="33"/>
    </location>
</feature>
<evidence type="ECO:0000313" key="2">
    <source>
        <dbReference type="Ensembl" id="ENSSANP00000033503.1"/>
    </source>
</evidence>
<evidence type="ECO:0000256" key="1">
    <source>
        <dbReference type="SAM" id="MobiDB-lite"/>
    </source>
</evidence>
<reference evidence="2" key="2">
    <citation type="submission" date="2025-09" db="UniProtKB">
        <authorList>
            <consortium name="Ensembl"/>
        </authorList>
    </citation>
    <scope>IDENTIFICATION</scope>
</reference>
<dbReference type="AlphaFoldDB" id="A0A671MLE5"/>
<organism evidence="2 3">
    <name type="scientific">Sinocyclocheilus anshuiensis</name>
    <dbReference type="NCBI Taxonomy" id="1608454"/>
    <lineage>
        <taxon>Eukaryota</taxon>
        <taxon>Metazoa</taxon>
        <taxon>Chordata</taxon>
        <taxon>Craniata</taxon>
        <taxon>Vertebrata</taxon>
        <taxon>Euteleostomi</taxon>
        <taxon>Actinopterygii</taxon>
        <taxon>Neopterygii</taxon>
        <taxon>Teleostei</taxon>
        <taxon>Ostariophysi</taxon>
        <taxon>Cypriniformes</taxon>
        <taxon>Cyprinidae</taxon>
        <taxon>Cyprininae</taxon>
        <taxon>Sinocyclocheilus</taxon>
    </lineage>
</organism>
<feature type="region of interest" description="Disordered" evidence="1">
    <location>
        <begin position="15"/>
        <end position="40"/>
    </location>
</feature>
<dbReference type="Proteomes" id="UP000472260">
    <property type="component" value="Unassembled WGS sequence"/>
</dbReference>
<name>A0A671MLE5_9TELE</name>
<reference evidence="2" key="1">
    <citation type="submission" date="2025-08" db="UniProtKB">
        <authorList>
            <consortium name="Ensembl"/>
        </authorList>
    </citation>
    <scope>IDENTIFICATION</scope>
</reference>
<proteinExistence type="predicted"/>
<dbReference type="Ensembl" id="ENSSANT00000035662.1">
    <property type="protein sequence ID" value="ENSSANP00000033503.1"/>
    <property type="gene ID" value="ENSSANG00000017023.1"/>
</dbReference>
<evidence type="ECO:0000313" key="3">
    <source>
        <dbReference type="Proteomes" id="UP000472260"/>
    </source>
</evidence>
<gene>
    <name evidence="2" type="primary">LOC107682048</name>
</gene>
<protein>
    <submittedName>
        <fullName evidence="2">Nectin-1-like</fullName>
    </submittedName>
</protein>
<sequence length="113" mass="12721">MFKGDYSTKKQILGNGYSKAGSVPSHPSLPHSLTFSEDSDEEKKLELYRGSSILGRSVQEFHNCNDSRIKAYHMGLIEDHERCGHSEQTYIYDYGSEVEVSVDMIPQMDGSVI</sequence>